<dbReference type="GO" id="GO:0006886">
    <property type="term" value="P:intracellular protein transport"/>
    <property type="evidence" value="ECO:0007669"/>
    <property type="project" value="TreeGrafter"/>
</dbReference>
<dbReference type="SUPFAM" id="SSF101447">
    <property type="entry name" value="Formin homology 2 domain (FH2 domain)"/>
    <property type="match status" value="1"/>
</dbReference>
<proteinExistence type="predicted"/>
<dbReference type="GO" id="GO:0005096">
    <property type="term" value="F:GTPase activator activity"/>
    <property type="evidence" value="ECO:0007669"/>
    <property type="project" value="TreeGrafter"/>
</dbReference>
<accession>A0A8R7THW0</accession>
<dbReference type="InterPro" id="IPR000195">
    <property type="entry name" value="Rab-GAP-TBC_dom"/>
</dbReference>
<dbReference type="Gene3D" id="1.10.10.750">
    <property type="entry name" value="Ypt/Rab-GAP domain of gyp1p, domain 1"/>
    <property type="match status" value="1"/>
</dbReference>
<dbReference type="Gramene" id="TuG1812G0200003133.01.T03">
    <property type="protein sequence ID" value="TuG1812G0200003133.01.T03"/>
    <property type="gene ID" value="TuG1812G0200003133.01"/>
</dbReference>
<evidence type="ECO:0000256" key="1">
    <source>
        <dbReference type="SAM" id="MobiDB-lite"/>
    </source>
</evidence>
<reference evidence="3" key="3">
    <citation type="submission" date="2022-06" db="UniProtKB">
        <authorList>
            <consortium name="EnsemblPlants"/>
        </authorList>
    </citation>
    <scope>IDENTIFICATION</scope>
</reference>
<name>A0A8R7THW0_TRIUA</name>
<dbReference type="EnsemblPlants" id="TuG1812G0200003133.01.T03">
    <property type="protein sequence ID" value="TuG1812G0200003133.01.T03"/>
    <property type="gene ID" value="TuG1812G0200003133.01"/>
</dbReference>
<sequence>MADGANPNPTSTPRQKAVPDWLNSPIWSAPAPSPRHRSPPPPSPPPPPPPKPQHDPTPPPPRQPARRDGASSDSDSDSGGGDEGAATSSRTHLVAEFKAALERKVVDLAELRRLACQGVPDDPAVRPVVWKLLLGYLPMDHALWAYELEKKRSQYSAFKDELLVNPSEVTRRMEMTISKRKEHNSEGTGFLPRAEIVQDEHPLSLGKTSVWNQHFQESETVEQIDRDVKRTHPEMQFFNGGSSDALSNQESLKRILTIFAKLNPGIRYVQGMNEVLAPLYYVFKNDPDQSNSVSSLNVPICFKKTFF</sequence>
<feature type="domain" description="Rab-GAP TBC" evidence="2">
    <location>
        <begin position="120"/>
        <end position="307"/>
    </location>
</feature>
<organism evidence="3 4">
    <name type="scientific">Triticum urartu</name>
    <name type="common">Red wild einkorn</name>
    <name type="synonym">Crithodium urartu</name>
    <dbReference type="NCBI Taxonomy" id="4572"/>
    <lineage>
        <taxon>Eukaryota</taxon>
        <taxon>Viridiplantae</taxon>
        <taxon>Streptophyta</taxon>
        <taxon>Embryophyta</taxon>
        <taxon>Tracheophyta</taxon>
        <taxon>Spermatophyta</taxon>
        <taxon>Magnoliopsida</taxon>
        <taxon>Liliopsida</taxon>
        <taxon>Poales</taxon>
        <taxon>Poaceae</taxon>
        <taxon>BOP clade</taxon>
        <taxon>Pooideae</taxon>
        <taxon>Triticodae</taxon>
        <taxon>Triticeae</taxon>
        <taxon>Triticinae</taxon>
        <taxon>Triticum</taxon>
    </lineage>
</organism>
<dbReference type="PROSITE" id="PS50086">
    <property type="entry name" value="TBC_RABGAP"/>
    <property type="match status" value="1"/>
</dbReference>
<reference evidence="3" key="2">
    <citation type="submission" date="2018-03" db="EMBL/GenBank/DDBJ databases">
        <title>The Triticum urartu genome reveals the dynamic nature of wheat genome evolution.</title>
        <authorList>
            <person name="Ling H."/>
            <person name="Ma B."/>
            <person name="Shi X."/>
            <person name="Liu H."/>
            <person name="Dong L."/>
            <person name="Sun H."/>
            <person name="Cao Y."/>
            <person name="Gao Q."/>
            <person name="Zheng S."/>
            <person name="Li Y."/>
            <person name="Yu Y."/>
            <person name="Du H."/>
            <person name="Qi M."/>
            <person name="Li Y."/>
            <person name="Yu H."/>
            <person name="Cui Y."/>
            <person name="Wang N."/>
            <person name="Chen C."/>
            <person name="Wu H."/>
            <person name="Zhao Y."/>
            <person name="Zhang J."/>
            <person name="Li Y."/>
            <person name="Zhou W."/>
            <person name="Zhang B."/>
            <person name="Hu W."/>
            <person name="Eijk M."/>
            <person name="Tang J."/>
            <person name="Witsenboer H."/>
            <person name="Zhao S."/>
            <person name="Li Z."/>
            <person name="Zhang A."/>
            <person name="Wang D."/>
            <person name="Liang C."/>
        </authorList>
    </citation>
    <scope>NUCLEOTIDE SEQUENCE [LARGE SCALE GENOMIC DNA]</scope>
    <source>
        <strain evidence="3">cv. G1812</strain>
    </source>
</reference>
<dbReference type="SUPFAM" id="SSF47923">
    <property type="entry name" value="Ypt/Rab-GAP domain of gyp1p"/>
    <property type="match status" value="1"/>
</dbReference>
<dbReference type="FunFam" id="1.10.10.750:FF:000007">
    <property type="entry name" value="TBC1 domain family member"/>
    <property type="match status" value="1"/>
</dbReference>
<protein>
    <recommendedName>
        <fullName evidence="2">Rab-GAP TBC domain-containing protein</fullName>
    </recommendedName>
</protein>
<dbReference type="PANTHER" id="PTHR22957">
    <property type="entry name" value="TBC1 DOMAIN FAMILY MEMBER GTPASE-ACTIVATING PROTEIN"/>
    <property type="match status" value="1"/>
</dbReference>
<gene>
    <name evidence="3" type="primary">LOC125537735</name>
</gene>
<dbReference type="PANTHER" id="PTHR22957:SF690">
    <property type="entry name" value="RAB-GAP TBC DOMAIN-CONTAINING PROTEIN"/>
    <property type="match status" value="1"/>
</dbReference>
<dbReference type="Pfam" id="PF00566">
    <property type="entry name" value="RabGAP-TBC"/>
    <property type="match status" value="1"/>
</dbReference>
<evidence type="ECO:0000313" key="3">
    <source>
        <dbReference type="EnsemblPlants" id="TuG1812G0200003133.01.T03"/>
    </source>
</evidence>
<evidence type="ECO:0000259" key="2">
    <source>
        <dbReference type="PROSITE" id="PS50086"/>
    </source>
</evidence>
<evidence type="ECO:0000313" key="4">
    <source>
        <dbReference type="Proteomes" id="UP000015106"/>
    </source>
</evidence>
<dbReference type="Proteomes" id="UP000015106">
    <property type="component" value="Chromosome 2"/>
</dbReference>
<dbReference type="AlphaFoldDB" id="A0A8R7THW0"/>
<feature type="region of interest" description="Disordered" evidence="1">
    <location>
        <begin position="1"/>
        <end position="89"/>
    </location>
</feature>
<reference evidence="4" key="1">
    <citation type="journal article" date="2013" name="Nature">
        <title>Draft genome of the wheat A-genome progenitor Triticum urartu.</title>
        <authorList>
            <person name="Ling H.Q."/>
            <person name="Zhao S."/>
            <person name="Liu D."/>
            <person name="Wang J."/>
            <person name="Sun H."/>
            <person name="Zhang C."/>
            <person name="Fan H."/>
            <person name="Li D."/>
            <person name="Dong L."/>
            <person name="Tao Y."/>
            <person name="Gao C."/>
            <person name="Wu H."/>
            <person name="Li Y."/>
            <person name="Cui Y."/>
            <person name="Guo X."/>
            <person name="Zheng S."/>
            <person name="Wang B."/>
            <person name="Yu K."/>
            <person name="Liang Q."/>
            <person name="Yang W."/>
            <person name="Lou X."/>
            <person name="Chen J."/>
            <person name="Feng M."/>
            <person name="Jian J."/>
            <person name="Zhang X."/>
            <person name="Luo G."/>
            <person name="Jiang Y."/>
            <person name="Liu J."/>
            <person name="Wang Z."/>
            <person name="Sha Y."/>
            <person name="Zhang B."/>
            <person name="Wu H."/>
            <person name="Tang D."/>
            <person name="Shen Q."/>
            <person name="Xue P."/>
            <person name="Zou S."/>
            <person name="Wang X."/>
            <person name="Liu X."/>
            <person name="Wang F."/>
            <person name="Yang Y."/>
            <person name="An X."/>
            <person name="Dong Z."/>
            <person name="Zhang K."/>
            <person name="Zhang X."/>
            <person name="Luo M.C."/>
            <person name="Dvorak J."/>
            <person name="Tong Y."/>
            <person name="Wang J."/>
            <person name="Yang H."/>
            <person name="Li Z."/>
            <person name="Wang D."/>
            <person name="Zhang A."/>
            <person name="Wang J."/>
        </authorList>
    </citation>
    <scope>NUCLEOTIDE SEQUENCE</scope>
    <source>
        <strain evidence="4">cv. G1812</strain>
    </source>
</reference>
<dbReference type="Gene3D" id="1.10.8.270">
    <property type="entry name" value="putative rabgap domain of human tbc1 domain family member 14 like domains"/>
    <property type="match status" value="1"/>
</dbReference>
<feature type="compositionally biased region" description="Pro residues" evidence="1">
    <location>
        <begin position="39"/>
        <end position="63"/>
    </location>
</feature>
<dbReference type="InterPro" id="IPR035969">
    <property type="entry name" value="Rab-GAP_TBC_sf"/>
</dbReference>
<keyword evidence="4" id="KW-1185">Reference proteome</keyword>